<evidence type="ECO:0000313" key="2">
    <source>
        <dbReference type="Proteomes" id="UP000016496"/>
    </source>
</evidence>
<protein>
    <submittedName>
        <fullName evidence="1">Uncharacterized protein</fullName>
    </submittedName>
</protein>
<dbReference type="HOGENOM" id="CLU_3040569_0_0_10"/>
<dbReference type="AlphaFoldDB" id="U2DMM9"/>
<dbReference type="EMBL" id="AWSV01000179">
    <property type="protein sequence ID" value="ERI80961.1"/>
    <property type="molecule type" value="Genomic_DNA"/>
</dbReference>
<reference evidence="1 2" key="1">
    <citation type="submission" date="2013-08" db="EMBL/GenBank/DDBJ databases">
        <authorList>
            <person name="Weinstock G."/>
            <person name="Sodergren E."/>
            <person name="Wylie T."/>
            <person name="Fulton L."/>
            <person name="Fulton R."/>
            <person name="Fronick C."/>
            <person name="O'Laughlin M."/>
            <person name="Godfrey J."/>
            <person name="Miner T."/>
            <person name="Herter B."/>
            <person name="Appelbaum E."/>
            <person name="Cordes M."/>
            <person name="Lek S."/>
            <person name="Wollam A."/>
            <person name="Pepin K.H."/>
            <person name="Palsikar V.B."/>
            <person name="Mitreva M."/>
            <person name="Wilson R.K."/>
        </authorList>
    </citation>
    <scope>NUCLEOTIDE SEQUENCE [LARGE SCALE GENOMIC DNA]</scope>
    <source>
        <strain evidence="1 2">F0041</strain>
    </source>
</reference>
<gene>
    <name evidence="1" type="ORF">HMPREF1981_03533</name>
</gene>
<comment type="caution">
    <text evidence="1">The sequence shown here is derived from an EMBL/GenBank/DDBJ whole genome shotgun (WGS) entry which is preliminary data.</text>
</comment>
<sequence length="54" mass="6235">MCGRKICFATQDIAADSPQINTVLTRKKPDRMLQCQFFDPDKPRRASTSNKNKY</sequence>
<name>U2DMM9_9BACE</name>
<proteinExistence type="predicted"/>
<accession>U2DMM9</accession>
<organism evidence="1 2">
    <name type="scientific">Bacteroides pyogenes F0041</name>
    <dbReference type="NCBI Taxonomy" id="1321819"/>
    <lineage>
        <taxon>Bacteria</taxon>
        <taxon>Pseudomonadati</taxon>
        <taxon>Bacteroidota</taxon>
        <taxon>Bacteroidia</taxon>
        <taxon>Bacteroidales</taxon>
        <taxon>Bacteroidaceae</taxon>
        <taxon>Bacteroides</taxon>
    </lineage>
</organism>
<dbReference type="Proteomes" id="UP000016496">
    <property type="component" value="Unassembled WGS sequence"/>
</dbReference>
<evidence type="ECO:0000313" key="1">
    <source>
        <dbReference type="EMBL" id="ERI80961.1"/>
    </source>
</evidence>